<dbReference type="PANTHER" id="PTHR33405:SF17">
    <property type="entry name" value="PROTEIN FLC EXPRESSOR"/>
    <property type="match status" value="1"/>
</dbReference>
<evidence type="ECO:0000256" key="3">
    <source>
        <dbReference type="ARBA" id="ARBA00022782"/>
    </source>
</evidence>
<feature type="compositionally biased region" description="Basic residues" evidence="7">
    <location>
        <begin position="49"/>
        <end position="58"/>
    </location>
</feature>
<feature type="compositionally biased region" description="Basic and acidic residues" evidence="7">
    <location>
        <begin position="1"/>
        <end position="13"/>
    </location>
</feature>
<evidence type="ECO:0000256" key="6">
    <source>
        <dbReference type="SAM" id="Coils"/>
    </source>
</evidence>
<evidence type="ECO:0000256" key="7">
    <source>
        <dbReference type="SAM" id="MobiDB-lite"/>
    </source>
</evidence>
<reference evidence="8" key="1">
    <citation type="journal article" date="2011" name="Plant Physiol.">
        <title>Comprehensive sequence analysis of 24,783 barley full-length cDNAs derived from 12 clone libraries.</title>
        <authorList>
            <person name="Matsumoto T."/>
            <person name="Tanaka T."/>
            <person name="Sakai H."/>
            <person name="Amano N."/>
            <person name="Kanamori H."/>
            <person name="Kurita K."/>
            <person name="Kikuta A."/>
            <person name="Kamiya K."/>
            <person name="Yamamoto M."/>
            <person name="Ikawa H."/>
            <person name="Fujii N."/>
            <person name="Hori K."/>
            <person name="Itoh T."/>
            <person name="Sato K."/>
        </authorList>
    </citation>
    <scope>NUCLEOTIDE SEQUENCE</scope>
    <source>
        <tissue evidence="8">Flower</tissue>
    </source>
</reference>
<evidence type="ECO:0000256" key="2">
    <source>
        <dbReference type="ARBA" id="ARBA00022473"/>
    </source>
</evidence>
<keyword evidence="5" id="KW-0287">Flowering</keyword>
<evidence type="ECO:0000256" key="4">
    <source>
        <dbReference type="ARBA" id="ARBA00023054"/>
    </source>
</evidence>
<feature type="non-terminal residue" evidence="8">
    <location>
        <position position="1"/>
    </location>
</feature>
<keyword evidence="2" id="KW-0217">Developmental protein</keyword>
<dbReference type="InterPro" id="IPR040353">
    <property type="entry name" value="FLX/FLX-like"/>
</dbReference>
<feature type="compositionally biased region" description="Low complexity" evidence="7">
    <location>
        <begin position="35"/>
        <end position="48"/>
    </location>
</feature>
<evidence type="ECO:0000256" key="5">
    <source>
        <dbReference type="ARBA" id="ARBA00023089"/>
    </source>
</evidence>
<dbReference type="PANTHER" id="PTHR33405">
    <property type="entry name" value="PROTEIN FLX-LIKE 2"/>
    <property type="match status" value="1"/>
</dbReference>
<protein>
    <submittedName>
        <fullName evidence="8">Predicted protein</fullName>
    </submittedName>
</protein>
<proteinExistence type="evidence at transcript level"/>
<evidence type="ECO:0000256" key="1">
    <source>
        <dbReference type="ARBA" id="ARBA00005405"/>
    </source>
</evidence>
<dbReference type="AlphaFoldDB" id="F2EF13"/>
<comment type="similarity">
    <text evidence="1">Belongs to the FLX family.</text>
</comment>
<keyword evidence="4 6" id="KW-0175">Coiled coil</keyword>
<sequence>GGDRPTDQSDPKPLRRRPPPHGRPPRAAHHEPPRLRTAAARPRAAAPAARRRPRRAPARRPPPPPARGPRSAPRRGGPRGPHRRPGPGHPGVPRRQPAVRCHPRRAPAAAHLRAARAPGRLHRRDQGPHGARGRSLRIADQAARIEAEARSVAGARLEIDQVHADVRVLAGARSELIDRLKGIREQLGRAQSESAKLENVRTQIETMRREIQKGRAAVEFEKKAHADNLQQSKAMEKNMIAVASEIERLRGELVNAEKRATAVTTAAAVTNPGYAQPYGSSEATYAYGNPEAAYGVAYGSAEATYAGTYANSDAYSTSNQAQARTGGNPHYMAQPVHYAQYEGHHQQQQQHTNVQR</sequence>
<name>F2EF13_HORVV</name>
<dbReference type="GO" id="GO:0030154">
    <property type="term" value="P:cell differentiation"/>
    <property type="evidence" value="ECO:0007669"/>
    <property type="project" value="UniProtKB-KW"/>
</dbReference>
<dbReference type="GO" id="GO:0009908">
    <property type="term" value="P:flower development"/>
    <property type="evidence" value="ECO:0007669"/>
    <property type="project" value="UniProtKB-KW"/>
</dbReference>
<feature type="coiled-coil region" evidence="6">
    <location>
        <begin position="173"/>
        <end position="266"/>
    </location>
</feature>
<keyword evidence="3" id="KW-0221">Differentiation</keyword>
<dbReference type="EMBL" id="AK374739">
    <property type="protein sequence ID" value="BAK05935.1"/>
    <property type="molecule type" value="mRNA"/>
</dbReference>
<feature type="region of interest" description="Disordered" evidence="7">
    <location>
        <begin position="1"/>
        <end position="136"/>
    </location>
</feature>
<feature type="compositionally biased region" description="Low complexity" evidence="7">
    <location>
        <begin position="91"/>
        <end position="118"/>
    </location>
</feature>
<accession>F2EF13</accession>
<feature type="compositionally biased region" description="Basic residues" evidence="7">
    <location>
        <begin position="72"/>
        <end position="86"/>
    </location>
</feature>
<organism evidence="8">
    <name type="scientific">Hordeum vulgare subsp. vulgare</name>
    <name type="common">Domesticated barley</name>
    <dbReference type="NCBI Taxonomy" id="112509"/>
    <lineage>
        <taxon>Eukaryota</taxon>
        <taxon>Viridiplantae</taxon>
        <taxon>Streptophyta</taxon>
        <taxon>Embryophyta</taxon>
        <taxon>Tracheophyta</taxon>
        <taxon>Spermatophyta</taxon>
        <taxon>Magnoliopsida</taxon>
        <taxon>Liliopsida</taxon>
        <taxon>Poales</taxon>
        <taxon>Poaceae</taxon>
        <taxon>BOP clade</taxon>
        <taxon>Pooideae</taxon>
        <taxon>Triticodae</taxon>
        <taxon>Triticeae</taxon>
        <taxon>Hordeinae</taxon>
        <taxon>Hordeum</taxon>
    </lineage>
</organism>
<feature type="compositionally biased region" description="Basic residues" evidence="7">
    <location>
        <begin position="14"/>
        <end position="27"/>
    </location>
</feature>
<evidence type="ECO:0000313" key="8">
    <source>
        <dbReference type="EMBL" id="BAK05935.1"/>
    </source>
</evidence>